<sequence length="59" mass="6943">MVNQCTLPTSKCSNRPKFDYFLLRTVSVCFIFQYASEMAVLMKPLLDYAWNWLCLLCLL</sequence>
<proteinExistence type="predicted"/>
<keyword evidence="1" id="KW-1133">Transmembrane helix</keyword>
<geneLocation type="mitochondrion" evidence="2"/>
<reference evidence="2" key="1">
    <citation type="journal article" date="2015" name="Genome Biol. Evol.">
        <title>Organellar Genomes of White Spruce (Picea glauca): Assembly and Annotation.</title>
        <authorList>
            <person name="Jackman S.D."/>
            <person name="Warren R.L."/>
            <person name="Gibb E.A."/>
            <person name="Vandervalk B.P."/>
            <person name="Mohamadi H."/>
            <person name="Chu J."/>
            <person name="Raymond A."/>
            <person name="Pleasance S."/>
            <person name="Coope R."/>
            <person name="Wildung M.R."/>
            <person name="Ritland C.E."/>
            <person name="Bousquet J."/>
            <person name="Jones S.J."/>
            <person name="Bohlmann J."/>
            <person name="Birol I."/>
        </authorList>
    </citation>
    <scope>NUCLEOTIDE SEQUENCE [LARGE SCALE GENOMIC DNA]</scope>
    <source>
        <tissue evidence="2">Flushing bud</tissue>
    </source>
</reference>
<dbReference type="AlphaFoldDB" id="A0A117NHP5"/>
<keyword evidence="1" id="KW-0472">Membrane</keyword>
<dbReference type="EMBL" id="LKAM01000005">
    <property type="protein sequence ID" value="KUM48650.1"/>
    <property type="molecule type" value="Genomic_DNA"/>
</dbReference>
<feature type="transmembrane region" description="Helical" evidence="1">
    <location>
        <begin position="21"/>
        <end position="42"/>
    </location>
</feature>
<accession>A0A117NHP5</accession>
<protein>
    <submittedName>
        <fullName evidence="2">Uncharacterized protein</fullName>
    </submittedName>
</protein>
<evidence type="ECO:0000256" key="1">
    <source>
        <dbReference type="SAM" id="Phobius"/>
    </source>
</evidence>
<keyword evidence="1" id="KW-0812">Transmembrane</keyword>
<organism evidence="2">
    <name type="scientific">Picea glauca</name>
    <name type="common">White spruce</name>
    <name type="synonym">Pinus glauca</name>
    <dbReference type="NCBI Taxonomy" id="3330"/>
    <lineage>
        <taxon>Eukaryota</taxon>
        <taxon>Viridiplantae</taxon>
        <taxon>Streptophyta</taxon>
        <taxon>Embryophyta</taxon>
        <taxon>Tracheophyta</taxon>
        <taxon>Spermatophyta</taxon>
        <taxon>Pinopsida</taxon>
        <taxon>Pinidae</taxon>
        <taxon>Conifers I</taxon>
        <taxon>Pinales</taxon>
        <taxon>Pinaceae</taxon>
        <taxon>Picea</taxon>
    </lineage>
</organism>
<gene>
    <name evidence="2" type="ORF">ABT39_MTgene4665</name>
</gene>
<name>A0A117NHP5_PICGL</name>
<comment type="caution">
    <text evidence="2">The sequence shown here is derived from an EMBL/GenBank/DDBJ whole genome shotgun (WGS) entry which is preliminary data.</text>
</comment>
<evidence type="ECO:0000313" key="2">
    <source>
        <dbReference type="EMBL" id="KUM48650.1"/>
    </source>
</evidence>
<keyword evidence="2" id="KW-0496">Mitochondrion</keyword>